<dbReference type="AlphaFoldDB" id="B5H1U6"/>
<dbReference type="EMBL" id="CM000913">
    <property type="protein sequence ID" value="EFG08971.1"/>
    <property type="molecule type" value="Genomic_DNA"/>
</dbReference>
<dbReference type="RefSeq" id="WP_003958243.1">
    <property type="nucleotide sequence ID" value="NZ_CM000913.1"/>
</dbReference>
<evidence type="ECO:0008006" key="4">
    <source>
        <dbReference type="Google" id="ProtNLM"/>
    </source>
</evidence>
<evidence type="ECO:0000313" key="2">
    <source>
        <dbReference type="EMBL" id="EFG08971.1"/>
    </source>
</evidence>
<sequence>MKSTTRGTLAAVLACMASAVGAAPAAASTTVPVRLPLEALETVFPIDAPELSTGIPVPVPGPPDGPHPAPGRLLPERLLPQVPFTAELPETVAALPLEHPLQDGRLGVATLASAAEELRLTTPGLDLGAPLSPPRPELLGQPEPVLPQAGLLTPTLTGAPGASLLFG</sequence>
<keyword evidence="1" id="KW-0732">Signal</keyword>
<reference evidence="2 3" key="1">
    <citation type="journal article" date="2010" name="Genome Biol. Evol.">
        <title>The sequence of a 1.8-mb bacterial linear plasmid reveals a rich evolutionary reservoir of secondary metabolic pathways.</title>
        <authorList>
            <person name="Medema M.H."/>
            <person name="Trefzer A."/>
            <person name="Kovalchuk A."/>
            <person name="van den Berg M."/>
            <person name="Mueller U."/>
            <person name="Heijne W."/>
            <person name="Wu L."/>
            <person name="Alam M.T."/>
            <person name="Ronning C.M."/>
            <person name="Nierman W.C."/>
            <person name="Bovenberg R.A.L."/>
            <person name="Breitling R."/>
            <person name="Takano E."/>
        </authorList>
    </citation>
    <scope>NUCLEOTIDE SEQUENCE [LARGE SCALE GENOMIC DNA]</scope>
    <source>
        <strain evidence="3">ATCC 27064 / DSM 738 / JCM 4710 / NBRC 13307 / NCIMB 12785 / NRRL 3585 / VKM Ac-602</strain>
    </source>
</reference>
<evidence type="ECO:0000256" key="1">
    <source>
        <dbReference type="SAM" id="SignalP"/>
    </source>
</evidence>
<dbReference type="OrthoDB" id="4330268at2"/>
<feature type="signal peptide" evidence="1">
    <location>
        <begin position="1"/>
        <end position="22"/>
    </location>
</feature>
<protein>
    <recommendedName>
        <fullName evidence="4">Secreted protein</fullName>
    </recommendedName>
</protein>
<keyword evidence="3" id="KW-1185">Reference proteome</keyword>
<evidence type="ECO:0000313" key="3">
    <source>
        <dbReference type="Proteomes" id="UP000002357"/>
    </source>
</evidence>
<accession>B5H1U6</accession>
<dbReference type="GeneID" id="93729609"/>
<proteinExistence type="predicted"/>
<gene>
    <name evidence="2" type="ORF">SCLAV_3897</name>
</gene>
<feature type="chain" id="PRO_5041156564" description="Secreted protein" evidence="1">
    <location>
        <begin position="23"/>
        <end position="167"/>
    </location>
</feature>
<name>B5H1U6_STRCL</name>
<dbReference type="STRING" id="1901.BB341_09245"/>
<dbReference type="Proteomes" id="UP000002357">
    <property type="component" value="Chromosome"/>
</dbReference>
<organism evidence="2 3">
    <name type="scientific">Streptomyces clavuligerus</name>
    <dbReference type="NCBI Taxonomy" id="1901"/>
    <lineage>
        <taxon>Bacteria</taxon>
        <taxon>Bacillati</taxon>
        <taxon>Actinomycetota</taxon>
        <taxon>Actinomycetes</taxon>
        <taxon>Kitasatosporales</taxon>
        <taxon>Streptomycetaceae</taxon>
        <taxon>Streptomyces</taxon>
    </lineage>
</organism>
<dbReference type="eggNOG" id="ENOG502ZH2Y">
    <property type="taxonomic scope" value="Bacteria"/>
</dbReference>